<reference evidence="8" key="1">
    <citation type="journal article" date="2019" name="Int. J. Syst. Evol. Microbiol.">
        <title>The Global Catalogue of Microorganisms (GCM) 10K type strain sequencing project: providing services to taxonomists for standard genome sequencing and annotation.</title>
        <authorList>
            <consortium name="The Broad Institute Genomics Platform"/>
            <consortium name="The Broad Institute Genome Sequencing Center for Infectious Disease"/>
            <person name="Wu L."/>
            <person name="Ma J."/>
        </authorList>
    </citation>
    <scope>NUCLEOTIDE SEQUENCE [LARGE SCALE GENOMIC DNA]</scope>
    <source>
        <strain evidence="8">JCM 17925</strain>
    </source>
</reference>
<keyword evidence="5" id="KW-1133">Transmembrane helix</keyword>
<keyword evidence="5" id="KW-0472">Membrane</keyword>
<evidence type="ECO:0000313" key="8">
    <source>
        <dbReference type="Proteomes" id="UP001500936"/>
    </source>
</evidence>
<dbReference type="PROSITE" id="PS00061">
    <property type="entry name" value="ADH_SHORT"/>
    <property type="match status" value="1"/>
</dbReference>
<dbReference type="PANTHER" id="PTHR44196">
    <property type="entry name" value="DEHYDROGENASE/REDUCTASE SDR FAMILY MEMBER 7B"/>
    <property type="match status" value="1"/>
</dbReference>
<dbReference type="CDD" id="cd05233">
    <property type="entry name" value="SDR_c"/>
    <property type="match status" value="1"/>
</dbReference>
<evidence type="ECO:0000256" key="2">
    <source>
        <dbReference type="ARBA" id="ARBA00023002"/>
    </source>
</evidence>
<dbReference type="InterPro" id="IPR020904">
    <property type="entry name" value="Sc_DH/Rdtase_CS"/>
</dbReference>
<protein>
    <submittedName>
        <fullName evidence="7">SDR family oxidoreductase</fullName>
    </submittedName>
</protein>
<organism evidence="7 8">
    <name type="scientific">Nibrella viscosa</name>
    <dbReference type="NCBI Taxonomy" id="1084524"/>
    <lineage>
        <taxon>Bacteria</taxon>
        <taxon>Pseudomonadati</taxon>
        <taxon>Bacteroidota</taxon>
        <taxon>Cytophagia</taxon>
        <taxon>Cytophagales</taxon>
        <taxon>Spirosomataceae</taxon>
        <taxon>Nibrella</taxon>
    </lineage>
</organism>
<evidence type="ECO:0000256" key="1">
    <source>
        <dbReference type="ARBA" id="ARBA00006484"/>
    </source>
</evidence>
<dbReference type="Gene3D" id="3.40.50.720">
    <property type="entry name" value="NAD(P)-binding Rossmann-like Domain"/>
    <property type="match status" value="1"/>
</dbReference>
<evidence type="ECO:0000256" key="3">
    <source>
        <dbReference type="RuleBase" id="RU000363"/>
    </source>
</evidence>
<evidence type="ECO:0000313" key="7">
    <source>
        <dbReference type="EMBL" id="GAA4400132.1"/>
    </source>
</evidence>
<keyword evidence="5" id="KW-0812">Transmembrane</keyword>
<dbReference type="EMBL" id="BAABHB010000002">
    <property type="protein sequence ID" value="GAA4400132.1"/>
    <property type="molecule type" value="Genomic_DNA"/>
</dbReference>
<dbReference type="Proteomes" id="UP001500936">
    <property type="component" value="Unassembled WGS sequence"/>
</dbReference>
<evidence type="ECO:0000256" key="5">
    <source>
        <dbReference type="SAM" id="Phobius"/>
    </source>
</evidence>
<feature type="transmembrane region" description="Helical" evidence="5">
    <location>
        <begin position="26"/>
        <end position="44"/>
    </location>
</feature>
<dbReference type="PRINTS" id="PR00081">
    <property type="entry name" value="GDHRDH"/>
</dbReference>
<dbReference type="InterPro" id="IPR002347">
    <property type="entry name" value="SDR_fam"/>
</dbReference>
<dbReference type="PRINTS" id="PR00080">
    <property type="entry name" value="SDRFAMILY"/>
</dbReference>
<evidence type="ECO:0000259" key="6">
    <source>
        <dbReference type="SMART" id="SM00822"/>
    </source>
</evidence>
<gene>
    <name evidence="7" type="ORF">GCM10023187_12970</name>
</gene>
<accession>A0ABP8K4N5</accession>
<comment type="caution">
    <text evidence="7">The sequence shown here is derived from an EMBL/GenBank/DDBJ whole genome shotgun (WGS) entry which is preliminary data.</text>
</comment>
<dbReference type="SMART" id="SM00822">
    <property type="entry name" value="PKS_KR"/>
    <property type="match status" value="1"/>
</dbReference>
<keyword evidence="8" id="KW-1185">Reference proteome</keyword>
<proteinExistence type="inferred from homology"/>
<sequence length="360" mass="39092">MTARMKTKRETDMSSSENNGTSGVSALWWGLAGIGAVIAARTFIRQQRKTDFSGKTVVITGGSRGLGLVMARQFAQEGANLAICARDQEELDLAQTELEQYGGRVFAFVCDLTNKSEVKAFILRVQQELGLIDVLVNNAGVITVTPLEHATEEDFRQSMETHFWACYHTISEVLPQMRERKAGRIVNIASFGGKVPVPHLAPYVTSKFALVGYSEGLRAEVMKDSIYVTTVCPGLMRTGSPRHAIIKGQNEKEYAWFKIGDSLPLLALSAEQSARKIIDACRYGQAELILTLPAKLASVFHGIFPGLTTDISFLVNALLPAPGGIGSQRTTGSASETELTQSFLTKLTDDAAEANNELVS</sequence>
<feature type="region of interest" description="Disordered" evidence="4">
    <location>
        <begin position="1"/>
        <end position="21"/>
    </location>
</feature>
<dbReference type="Pfam" id="PF00106">
    <property type="entry name" value="adh_short"/>
    <property type="match status" value="1"/>
</dbReference>
<comment type="similarity">
    <text evidence="1 3">Belongs to the short-chain dehydrogenases/reductases (SDR) family.</text>
</comment>
<dbReference type="InterPro" id="IPR057326">
    <property type="entry name" value="KR_dom"/>
</dbReference>
<dbReference type="SUPFAM" id="SSF51735">
    <property type="entry name" value="NAD(P)-binding Rossmann-fold domains"/>
    <property type="match status" value="1"/>
</dbReference>
<name>A0ABP8K4N5_9BACT</name>
<feature type="domain" description="Ketoreductase" evidence="6">
    <location>
        <begin position="55"/>
        <end position="225"/>
    </location>
</feature>
<keyword evidence="2" id="KW-0560">Oxidoreductase</keyword>
<dbReference type="InterPro" id="IPR036291">
    <property type="entry name" value="NAD(P)-bd_dom_sf"/>
</dbReference>
<dbReference type="PANTHER" id="PTHR44196:SF1">
    <property type="entry name" value="DEHYDROGENASE_REDUCTASE SDR FAMILY MEMBER 7B"/>
    <property type="match status" value="1"/>
</dbReference>
<evidence type="ECO:0000256" key="4">
    <source>
        <dbReference type="SAM" id="MobiDB-lite"/>
    </source>
</evidence>